<dbReference type="PANTHER" id="PTHR10942:SF0">
    <property type="entry name" value="LEISHMANOLYSIN-LIKE PEPTIDASE"/>
    <property type="match status" value="1"/>
</dbReference>
<evidence type="ECO:0000256" key="10">
    <source>
        <dbReference type="RuleBase" id="RU366077"/>
    </source>
</evidence>
<dbReference type="Proteomes" id="UP001497525">
    <property type="component" value="Unassembled WGS sequence"/>
</dbReference>
<dbReference type="GO" id="GO:0004222">
    <property type="term" value="F:metalloendopeptidase activity"/>
    <property type="evidence" value="ECO:0007669"/>
    <property type="project" value="UniProtKB-UniRule"/>
</dbReference>
<feature type="active site" evidence="8">
    <location>
        <position position="242"/>
    </location>
</feature>
<name>A0AAV2TNK3_CALDB</name>
<dbReference type="GO" id="GO:0005737">
    <property type="term" value="C:cytoplasm"/>
    <property type="evidence" value="ECO:0007669"/>
    <property type="project" value="TreeGrafter"/>
</dbReference>
<feature type="chain" id="PRO_5043110954" description="Leishmanolysin-like peptidase" evidence="10">
    <location>
        <begin position="32"/>
        <end position="648"/>
    </location>
</feature>
<dbReference type="EC" id="3.4.24.-" evidence="10"/>
<evidence type="ECO:0000256" key="8">
    <source>
        <dbReference type="PIRSR" id="PIRSR601577-1"/>
    </source>
</evidence>
<feature type="binding site" evidence="9">
    <location>
        <position position="241"/>
    </location>
    <ligand>
        <name>Zn(2+)</name>
        <dbReference type="ChEBI" id="CHEBI:29105"/>
        <note>catalytic</note>
    </ligand>
</feature>
<sequence>MHSRNAKKRTTSWRILSFGVVLFASLHQSSAKFTPETLCVAPTNTTLVVGGITTKLYTLRAAPSSLRIKPYYTRTFLSLSNYQEIKSSVVEPAINLWTQVLSPRSVSSQPFLIHRSCNDGLSTVITNSDGTKQEYCSSGCQSVVTCSGLVIPDAYLGACYEIVRGEATITKAAGSGLPDTDYLMIVDASDSACSSGVIAYATACQLEDTLYRPVLGMINFCPSYIDLKYPAILKTQTAAKHEMAHALGFIPQLYAFMMDENKQPRTPRDPSTGLPSLGQNSDGMFIASTSTVDVIQRQWVSAKTTTMRNVTVFKTPNILSFARKHFGCPTLVGFDLENQGGSGTSSAHFEKRLAFNELMSGSIKVTTTLSQLTLSYFKDTGWYEVNMDLAEPWNYGKGLGCDFVEKSCYEYMSIRKAAGNSTAPYCDYTMNSNSECLDYENAYGTCNRVTFAKQLNSQYQYFSGASDGGASSLADYCPILEALDPESNQPTSYCGFEENNGVAALQKNYEMQHYGSTSVCIKHKYSGWNVFYCNSKTASELQASCHQYNCSSTHGLILLMGEKQFVCPLNGSSVQIDTLSSFAYVTGYADCPPCSSICQVCPSTQPAVQNTADPMPSKIPCSSATVNGRALLYGVPVLVQFLCQHKIL</sequence>
<dbReference type="Gene3D" id="3.10.170.20">
    <property type="match status" value="1"/>
</dbReference>
<evidence type="ECO:0000256" key="6">
    <source>
        <dbReference type="ARBA" id="ARBA00023049"/>
    </source>
</evidence>
<dbReference type="GO" id="GO:0046872">
    <property type="term" value="F:metal ion binding"/>
    <property type="evidence" value="ECO:0007669"/>
    <property type="project" value="UniProtKB-KW"/>
</dbReference>
<dbReference type="GO" id="GO:0016020">
    <property type="term" value="C:membrane"/>
    <property type="evidence" value="ECO:0007669"/>
    <property type="project" value="InterPro"/>
</dbReference>
<evidence type="ECO:0000256" key="3">
    <source>
        <dbReference type="ARBA" id="ARBA00022723"/>
    </source>
</evidence>
<dbReference type="Gene3D" id="3.90.132.10">
    <property type="entry name" value="Leishmanolysin , domain 2"/>
    <property type="match status" value="1"/>
</dbReference>
<evidence type="ECO:0000256" key="4">
    <source>
        <dbReference type="ARBA" id="ARBA00022801"/>
    </source>
</evidence>
<dbReference type="GO" id="GO:0007155">
    <property type="term" value="P:cell adhesion"/>
    <property type="evidence" value="ECO:0007669"/>
    <property type="project" value="InterPro"/>
</dbReference>
<feature type="signal peptide" evidence="10">
    <location>
        <begin position="1"/>
        <end position="31"/>
    </location>
</feature>
<gene>
    <name evidence="11" type="ORF">CDAUBV1_LOCUS13261</name>
</gene>
<evidence type="ECO:0000313" key="11">
    <source>
        <dbReference type="EMBL" id="CAL5138441.1"/>
    </source>
</evidence>
<dbReference type="InterPro" id="IPR001577">
    <property type="entry name" value="Peptidase_M8"/>
</dbReference>
<comment type="similarity">
    <text evidence="1 10">Belongs to the peptidase M8 family.</text>
</comment>
<evidence type="ECO:0000256" key="5">
    <source>
        <dbReference type="ARBA" id="ARBA00022833"/>
    </source>
</evidence>
<keyword evidence="3 9" id="KW-0479">Metal-binding</keyword>
<keyword evidence="2 10" id="KW-0645">Protease</keyword>
<evidence type="ECO:0000256" key="1">
    <source>
        <dbReference type="ARBA" id="ARBA00005860"/>
    </source>
</evidence>
<evidence type="ECO:0000313" key="12">
    <source>
        <dbReference type="Proteomes" id="UP001497525"/>
    </source>
</evidence>
<feature type="binding site" evidence="9">
    <location>
        <position position="348"/>
    </location>
    <ligand>
        <name>Zn(2+)</name>
        <dbReference type="ChEBI" id="CHEBI:29105"/>
        <note>catalytic</note>
    </ligand>
</feature>
<protein>
    <recommendedName>
        <fullName evidence="7 10">Leishmanolysin-like peptidase</fullName>
        <ecNumber evidence="10">3.4.24.-</ecNumber>
    </recommendedName>
</protein>
<keyword evidence="10" id="KW-0732">Signal</keyword>
<dbReference type="Gene3D" id="2.10.55.10">
    <property type="entry name" value="Leishmanolysin domain 3"/>
    <property type="match status" value="1"/>
</dbReference>
<dbReference type="Pfam" id="PF01457">
    <property type="entry name" value="Peptidase_M8"/>
    <property type="match status" value="1"/>
</dbReference>
<proteinExistence type="inferred from homology"/>
<organism evidence="11 12">
    <name type="scientific">Calicophoron daubneyi</name>
    <name type="common">Rumen fluke</name>
    <name type="synonym">Paramphistomum daubneyi</name>
    <dbReference type="NCBI Taxonomy" id="300641"/>
    <lineage>
        <taxon>Eukaryota</taxon>
        <taxon>Metazoa</taxon>
        <taxon>Spiralia</taxon>
        <taxon>Lophotrochozoa</taxon>
        <taxon>Platyhelminthes</taxon>
        <taxon>Trematoda</taxon>
        <taxon>Digenea</taxon>
        <taxon>Plagiorchiida</taxon>
        <taxon>Pronocephalata</taxon>
        <taxon>Paramphistomoidea</taxon>
        <taxon>Paramphistomidae</taxon>
        <taxon>Calicophoron</taxon>
    </lineage>
</organism>
<evidence type="ECO:0000256" key="7">
    <source>
        <dbReference type="ARBA" id="ARBA00039717"/>
    </source>
</evidence>
<keyword evidence="6 9" id="KW-0482">Metalloprotease</keyword>
<keyword evidence="5 9" id="KW-0862">Zinc</keyword>
<feature type="binding site" evidence="9">
    <location>
        <position position="245"/>
    </location>
    <ligand>
        <name>Zn(2+)</name>
        <dbReference type="ChEBI" id="CHEBI:29105"/>
        <note>catalytic</note>
    </ligand>
</feature>
<dbReference type="EMBL" id="CAXLJL010000489">
    <property type="protein sequence ID" value="CAL5138441.1"/>
    <property type="molecule type" value="Genomic_DNA"/>
</dbReference>
<reference evidence="11" key="1">
    <citation type="submission" date="2024-06" db="EMBL/GenBank/DDBJ databases">
        <authorList>
            <person name="Liu X."/>
            <person name="Lenzi L."/>
            <person name="Haldenby T S."/>
            <person name="Uol C."/>
        </authorList>
    </citation>
    <scope>NUCLEOTIDE SEQUENCE</scope>
</reference>
<comment type="cofactor">
    <cofactor evidence="9 10">
        <name>Zn(2+)</name>
        <dbReference type="ChEBI" id="CHEBI:29105"/>
    </cofactor>
    <text evidence="9 10">Binds 1 zinc ion per subunit.</text>
</comment>
<evidence type="ECO:0000256" key="9">
    <source>
        <dbReference type="PIRSR" id="PIRSR601577-2"/>
    </source>
</evidence>
<dbReference type="PANTHER" id="PTHR10942">
    <property type="entry name" value="LEISHMANOLYSIN-LIKE PEPTIDASE"/>
    <property type="match status" value="1"/>
</dbReference>
<keyword evidence="4 10" id="KW-0378">Hydrolase</keyword>
<dbReference type="FunFam" id="3.90.132.10:FF:000001">
    <property type="entry name" value="leishmanolysin-like peptidase isoform X2"/>
    <property type="match status" value="1"/>
</dbReference>
<dbReference type="GO" id="GO:0006508">
    <property type="term" value="P:proteolysis"/>
    <property type="evidence" value="ECO:0007669"/>
    <property type="project" value="UniProtKB-KW"/>
</dbReference>
<dbReference type="SUPFAM" id="SSF55486">
    <property type="entry name" value="Metalloproteases ('zincins'), catalytic domain"/>
    <property type="match status" value="1"/>
</dbReference>
<accession>A0AAV2TNK3</accession>
<evidence type="ECO:0000256" key="2">
    <source>
        <dbReference type="ARBA" id="ARBA00022670"/>
    </source>
</evidence>
<comment type="caution">
    <text evidence="11">The sequence shown here is derived from an EMBL/GenBank/DDBJ whole genome shotgun (WGS) entry which is preliminary data.</text>
</comment>
<dbReference type="AlphaFoldDB" id="A0AAV2TNK3"/>